<dbReference type="KEGG" id="dpi:BN4_20118"/>
<name>M1WN57_PSEP2</name>
<proteinExistence type="predicted"/>
<dbReference type="Proteomes" id="UP000011724">
    <property type="component" value="Chromosome"/>
</dbReference>
<dbReference type="EMBL" id="FO203427">
    <property type="protein sequence ID" value="CCH50180.1"/>
    <property type="molecule type" value="Genomic_DNA"/>
</dbReference>
<gene>
    <name evidence="2" type="ordered locus">BN4_20118</name>
</gene>
<protein>
    <submittedName>
        <fullName evidence="2">Uncharacterized protein</fullName>
    </submittedName>
</protein>
<evidence type="ECO:0000313" key="3">
    <source>
        <dbReference type="Proteomes" id="UP000011724"/>
    </source>
</evidence>
<dbReference type="AlphaFoldDB" id="M1WN57"/>
<evidence type="ECO:0000256" key="1">
    <source>
        <dbReference type="SAM" id="MobiDB-lite"/>
    </source>
</evidence>
<feature type="compositionally biased region" description="Polar residues" evidence="1">
    <location>
        <begin position="1"/>
        <end position="11"/>
    </location>
</feature>
<sequence>MADNTPKTQAQRIAREQTAEGNKDTPGAQKELLAVSGVSLDLDTVDKMINRTGEGFKCIL</sequence>
<reference evidence="2 3" key="1">
    <citation type="journal article" date="2013" name="PLoS ONE">
        <title>The first genomic and proteomic characterization of a deep-sea sulfate reducer: insights into the piezophilic lifestyle of Desulfovibrio piezophilus.</title>
        <authorList>
            <person name="Pradel N."/>
            <person name="Ji B."/>
            <person name="Gimenez G."/>
            <person name="Talla E."/>
            <person name="Lenoble P."/>
            <person name="Garel M."/>
            <person name="Tamburini C."/>
            <person name="Fourquet P."/>
            <person name="Lebrun R."/>
            <person name="Bertin P."/>
            <person name="Denis Y."/>
            <person name="Pophillat M."/>
            <person name="Barbe V."/>
            <person name="Ollivier B."/>
            <person name="Dolla A."/>
        </authorList>
    </citation>
    <scope>NUCLEOTIDE SEQUENCE [LARGE SCALE GENOMIC DNA]</scope>
    <source>
        <strain evidence="3">DSM 10523 / SB164P1</strain>
    </source>
</reference>
<organism evidence="2 3">
    <name type="scientific">Pseudodesulfovibrio piezophilus (strain DSM 21447 / JCM 15486 / C1TLV30)</name>
    <name type="common">Desulfovibrio piezophilus</name>
    <dbReference type="NCBI Taxonomy" id="1322246"/>
    <lineage>
        <taxon>Bacteria</taxon>
        <taxon>Pseudomonadati</taxon>
        <taxon>Thermodesulfobacteriota</taxon>
        <taxon>Desulfovibrionia</taxon>
        <taxon>Desulfovibrionales</taxon>
        <taxon>Desulfovibrionaceae</taxon>
    </lineage>
</organism>
<accession>M1WN57</accession>
<reference evidence="3" key="2">
    <citation type="journal article" date="2013" name="Stand. Genomic Sci.">
        <title>Complete genome sequence of Desulfocapsa sulfexigens, a marine deltaproteobacterium specialized in disproportionating inorganic sulfur compounds.</title>
        <authorList>
            <person name="Finster K.W."/>
            <person name="Kjeldsen K.U."/>
            <person name="Kube M."/>
            <person name="Reinhardt R."/>
            <person name="Mussmann M."/>
            <person name="Amann R."/>
            <person name="Schreiber L."/>
        </authorList>
    </citation>
    <scope>NUCLEOTIDE SEQUENCE [LARGE SCALE GENOMIC DNA]</scope>
    <source>
        <strain evidence="3">DSM 10523 / SB164P1</strain>
    </source>
</reference>
<dbReference type="STRING" id="1322246.BN4_20118"/>
<feature type="compositionally biased region" description="Basic and acidic residues" evidence="1">
    <location>
        <begin position="13"/>
        <end position="23"/>
    </location>
</feature>
<dbReference type="HOGENOM" id="CLU_2933875_0_0_7"/>
<feature type="region of interest" description="Disordered" evidence="1">
    <location>
        <begin position="1"/>
        <end position="28"/>
    </location>
</feature>
<keyword evidence="3" id="KW-1185">Reference proteome</keyword>
<evidence type="ECO:0000313" key="2">
    <source>
        <dbReference type="EMBL" id="CCH50180.1"/>
    </source>
</evidence>